<reference evidence="1" key="1">
    <citation type="submission" date="2020-05" db="EMBL/GenBank/DDBJ databases">
        <title>Large-scale comparative analyses of tick genomes elucidate their genetic diversity and vector capacities.</title>
        <authorList>
            <person name="Jia N."/>
            <person name="Wang J."/>
            <person name="Shi W."/>
            <person name="Du L."/>
            <person name="Sun Y."/>
            <person name="Zhan W."/>
            <person name="Jiang J."/>
            <person name="Wang Q."/>
            <person name="Zhang B."/>
            <person name="Ji P."/>
            <person name="Sakyi L.B."/>
            <person name="Cui X."/>
            <person name="Yuan T."/>
            <person name="Jiang B."/>
            <person name="Yang W."/>
            <person name="Lam T.T.-Y."/>
            <person name="Chang Q."/>
            <person name="Ding S."/>
            <person name="Wang X."/>
            <person name="Zhu J."/>
            <person name="Ruan X."/>
            <person name="Zhao L."/>
            <person name="Wei J."/>
            <person name="Que T."/>
            <person name="Du C."/>
            <person name="Cheng J."/>
            <person name="Dai P."/>
            <person name="Han X."/>
            <person name="Huang E."/>
            <person name="Gao Y."/>
            <person name="Liu J."/>
            <person name="Shao H."/>
            <person name="Ye R."/>
            <person name="Li L."/>
            <person name="Wei W."/>
            <person name="Wang X."/>
            <person name="Wang C."/>
            <person name="Yang T."/>
            <person name="Huo Q."/>
            <person name="Li W."/>
            <person name="Guo W."/>
            <person name="Chen H."/>
            <person name="Zhou L."/>
            <person name="Ni X."/>
            <person name="Tian J."/>
            <person name="Zhou Y."/>
            <person name="Sheng Y."/>
            <person name="Liu T."/>
            <person name="Pan Y."/>
            <person name="Xia L."/>
            <person name="Li J."/>
            <person name="Zhao F."/>
            <person name="Cao W."/>
        </authorList>
    </citation>
    <scope>NUCLEOTIDE SEQUENCE</scope>
    <source>
        <strain evidence="1">Hyas-2018</strain>
    </source>
</reference>
<name>A0ACB7SLV0_HYAAI</name>
<proteinExistence type="predicted"/>
<keyword evidence="2" id="KW-1185">Reference proteome</keyword>
<dbReference type="EMBL" id="CM023483">
    <property type="protein sequence ID" value="KAH6935941.1"/>
    <property type="molecule type" value="Genomic_DNA"/>
</dbReference>
<protein>
    <submittedName>
        <fullName evidence="1">Uncharacterized protein</fullName>
    </submittedName>
</protein>
<evidence type="ECO:0000313" key="1">
    <source>
        <dbReference type="EMBL" id="KAH6935941.1"/>
    </source>
</evidence>
<gene>
    <name evidence="1" type="ORF">HPB50_011647</name>
</gene>
<evidence type="ECO:0000313" key="2">
    <source>
        <dbReference type="Proteomes" id="UP000821845"/>
    </source>
</evidence>
<comment type="caution">
    <text evidence="1">The sequence shown here is derived from an EMBL/GenBank/DDBJ whole genome shotgun (WGS) entry which is preliminary data.</text>
</comment>
<accession>A0ACB7SLV0</accession>
<dbReference type="Proteomes" id="UP000821845">
    <property type="component" value="Chromosome 3"/>
</dbReference>
<organism evidence="1 2">
    <name type="scientific">Hyalomma asiaticum</name>
    <name type="common">Tick</name>
    <dbReference type="NCBI Taxonomy" id="266040"/>
    <lineage>
        <taxon>Eukaryota</taxon>
        <taxon>Metazoa</taxon>
        <taxon>Ecdysozoa</taxon>
        <taxon>Arthropoda</taxon>
        <taxon>Chelicerata</taxon>
        <taxon>Arachnida</taxon>
        <taxon>Acari</taxon>
        <taxon>Parasitiformes</taxon>
        <taxon>Ixodida</taxon>
        <taxon>Ixodoidea</taxon>
        <taxon>Ixodidae</taxon>
        <taxon>Hyalomminae</taxon>
        <taxon>Hyalomma</taxon>
    </lineage>
</organism>
<sequence>MQRDHCGIKGHTSGKSCTRKEPARIEKGLGQQHLQQQPLLTLQRYSGPFCEKAGRPHAAAFDGPWTTAMALSLEPALLRKRVARGQEHSVGRCPLNDLCSLLYVVTLTSFERCARYPSTSAAVVSPSVDPISYGNARDKEDALTITFRNDCVHVHVASACVRPNSGRKTTTTDRGTR</sequence>